<dbReference type="PROSITE" id="PS52015">
    <property type="entry name" value="TONB_CTD"/>
    <property type="match status" value="1"/>
</dbReference>
<reference evidence="12 13" key="1">
    <citation type="submission" date="2018-08" db="EMBL/GenBank/DDBJ databases">
        <title>Proposal of Muricauda 72 sp.nov. and Muricauda NH166 sp.nov., isolated from seawater.</title>
        <authorList>
            <person name="Cheng H."/>
            <person name="Wu Y.-H."/>
            <person name="Guo L.-L."/>
            <person name="Xu X.-W."/>
        </authorList>
    </citation>
    <scope>NUCLEOTIDE SEQUENCE [LARGE SCALE GENOMIC DNA]</scope>
    <source>
        <strain evidence="12 13">KCTC 22173</strain>
    </source>
</reference>
<dbReference type="EMBL" id="QXFH01000070">
    <property type="protein sequence ID" value="RIV35349.1"/>
    <property type="molecule type" value="Genomic_DNA"/>
</dbReference>
<keyword evidence="7" id="KW-0653">Protein transport</keyword>
<keyword evidence="8 10" id="KW-1133">Transmembrane helix</keyword>
<dbReference type="GO" id="GO:0031992">
    <property type="term" value="F:energy transducer activity"/>
    <property type="evidence" value="ECO:0007669"/>
    <property type="project" value="TreeGrafter"/>
</dbReference>
<dbReference type="GO" id="GO:0055085">
    <property type="term" value="P:transmembrane transport"/>
    <property type="evidence" value="ECO:0007669"/>
    <property type="project" value="InterPro"/>
</dbReference>
<keyword evidence="5" id="KW-0997">Cell inner membrane</keyword>
<dbReference type="InterPro" id="IPR051045">
    <property type="entry name" value="TonB-dependent_transducer"/>
</dbReference>
<dbReference type="GO" id="GO:0098797">
    <property type="term" value="C:plasma membrane protein complex"/>
    <property type="evidence" value="ECO:0007669"/>
    <property type="project" value="TreeGrafter"/>
</dbReference>
<dbReference type="SUPFAM" id="SSF74653">
    <property type="entry name" value="TolA/TonB C-terminal domain"/>
    <property type="match status" value="1"/>
</dbReference>
<dbReference type="InterPro" id="IPR006260">
    <property type="entry name" value="TonB/TolA_C"/>
</dbReference>
<evidence type="ECO:0000259" key="11">
    <source>
        <dbReference type="PROSITE" id="PS52015"/>
    </source>
</evidence>
<dbReference type="Pfam" id="PF03544">
    <property type="entry name" value="TonB_C"/>
    <property type="match status" value="1"/>
</dbReference>
<comment type="caution">
    <text evidence="12">The sequence shown here is derived from an EMBL/GenBank/DDBJ whole genome shotgun (WGS) entry which is preliminary data.</text>
</comment>
<evidence type="ECO:0000313" key="12">
    <source>
        <dbReference type="EMBL" id="RIV35349.1"/>
    </source>
</evidence>
<dbReference type="PANTHER" id="PTHR33446">
    <property type="entry name" value="PROTEIN TONB-RELATED"/>
    <property type="match status" value="1"/>
</dbReference>
<keyword evidence="9 10" id="KW-0472">Membrane</keyword>
<organism evidence="12 13">
    <name type="scientific">Flagellimonas lutimaris</name>
    <dbReference type="NCBI Taxonomy" id="475082"/>
    <lineage>
        <taxon>Bacteria</taxon>
        <taxon>Pseudomonadati</taxon>
        <taxon>Bacteroidota</taxon>
        <taxon>Flavobacteriia</taxon>
        <taxon>Flavobacteriales</taxon>
        <taxon>Flavobacteriaceae</taxon>
        <taxon>Flagellimonas</taxon>
    </lineage>
</organism>
<sequence length="243" mass="27320">MKPKKNPNAEIGRNSSLYFMIGLTSVLFMTWQSFEVKFYEEESKVSEVVQVTDELKEDVPITEMIRTAPPPPPPSAPDVIEIVEDVDDVEETVIESTESSQETFIEDAVVSIEDVNVAEVEEDVVVPFAVIEYVPVFPGCEDLQTQAERKECFNKKVQEHIKKNFKYPASALEMGITGRVYLQFVIDSKGHVSNIQKRGPDKLLEKEAVRIIASLPEVKPGEQRGKPVSVKYSIPINFVMANN</sequence>
<evidence type="ECO:0000256" key="6">
    <source>
        <dbReference type="ARBA" id="ARBA00022692"/>
    </source>
</evidence>
<dbReference type="Proteomes" id="UP000266067">
    <property type="component" value="Unassembled WGS sequence"/>
</dbReference>
<dbReference type="NCBIfam" id="TIGR01352">
    <property type="entry name" value="tonB_Cterm"/>
    <property type="match status" value="1"/>
</dbReference>
<keyword evidence="3" id="KW-0813">Transport</keyword>
<evidence type="ECO:0000313" key="13">
    <source>
        <dbReference type="Proteomes" id="UP000266067"/>
    </source>
</evidence>
<keyword evidence="6 10" id="KW-0812">Transmembrane</keyword>
<proteinExistence type="inferred from homology"/>
<feature type="domain" description="TonB C-terminal" evidence="11">
    <location>
        <begin position="152"/>
        <end position="243"/>
    </location>
</feature>
<evidence type="ECO:0000256" key="5">
    <source>
        <dbReference type="ARBA" id="ARBA00022519"/>
    </source>
</evidence>
<evidence type="ECO:0000256" key="7">
    <source>
        <dbReference type="ARBA" id="ARBA00022927"/>
    </source>
</evidence>
<evidence type="ECO:0000256" key="4">
    <source>
        <dbReference type="ARBA" id="ARBA00022475"/>
    </source>
</evidence>
<evidence type="ECO:0000256" key="8">
    <source>
        <dbReference type="ARBA" id="ARBA00022989"/>
    </source>
</evidence>
<dbReference type="Gene3D" id="3.30.1150.10">
    <property type="match status" value="1"/>
</dbReference>
<evidence type="ECO:0000256" key="10">
    <source>
        <dbReference type="SAM" id="Phobius"/>
    </source>
</evidence>
<evidence type="ECO:0000256" key="2">
    <source>
        <dbReference type="ARBA" id="ARBA00006555"/>
    </source>
</evidence>
<accession>A0A3A1NBV0</accession>
<comment type="similarity">
    <text evidence="2">Belongs to the TonB family.</text>
</comment>
<keyword evidence="13" id="KW-1185">Reference proteome</keyword>
<name>A0A3A1NBV0_9FLAO</name>
<dbReference type="PANTHER" id="PTHR33446:SF2">
    <property type="entry name" value="PROTEIN TONB"/>
    <property type="match status" value="1"/>
</dbReference>
<dbReference type="GO" id="GO:0015031">
    <property type="term" value="P:protein transport"/>
    <property type="evidence" value="ECO:0007669"/>
    <property type="project" value="UniProtKB-KW"/>
</dbReference>
<dbReference type="AlphaFoldDB" id="A0A3A1NBV0"/>
<dbReference type="InterPro" id="IPR037682">
    <property type="entry name" value="TonB_C"/>
</dbReference>
<dbReference type="RefSeq" id="WP_119607573.1">
    <property type="nucleotide sequence ID" value="NZ_QXFH01000070.1"/>
</dbReference>
<dbReference type="OrthoDB" id="1522859at2"/>
<comment type="subcellular location">
    <subcellularLocation>
        <location evidence="1">Cell inner membrane</location>
        <topology evidence="1">Single-pass membrane protein</topology>
        <orientation evidence="1">Periplasmic side</orientation>
    </subcellularLocation>
</comment>
<evidence type="ECO:0000256" key="9">
    <source>
        <dbReference type="ARBA" id="ARBA00023136"/>
    </source>
</evidence>
<feature type="transmembrane region" description="Helical" evidence="10">
    <location>
        <begin position="16"/>
        <end position="34"/>
    </location>
</feature>
<protein>
    <submittedName>
        <fullName evidence="12">Energy transducer TonB</fullName>
    </submittedName>
</protein>
<evidence type="ECO:0000256" key="1">
    <source>
        <dbReference type="ARBA" id="ARBA00004383"/>
    </source>
</evidence>
<gene>
    <name evidence="12" type="ORF">D2V08_08335</name>
</gene>
<keyword evidence="4" id="KW-1003">Cell membrane</keyword>
<evidence type="ECO:0000256" key="3">
    <source>
        <dbReference type="ARBA" id="ARBA00022448"/>
    </source>
</evidence>